<comment type="subcellular location">
    <subcellularLocation>
        <location evidence="1 6">Cytoplasm</location>
        <location evidence="1 6">Cytosol</location>
    </subcellularLocation>
</comment>
<dbReference type="GO" id="GO:0044780">
    <property type="term" value="P:bacterial-type flagellum assembly"/>
    <property type="evidence" value="ECO:0007669"/>
    <property type="project" value="InterPro"/>
</dbReference>
<dbReference type="AlphaFoldDB" id="A0A1E8CGU3"/>
<dbReference type="GO" id="GO:0071973">
    <property type="term" value="P:bacterial-type flagellum-dependent cell motility"/>
    <property type="evidence" value="ECO:0007669"/>
    <property type="project" value="TreeGrafter"/>
</dbReference>
<dbReference type="Proteomes" id="UP000175669">
    <property type="component" value="Unassembled WGS sequence"/>
</dbReference>
<keyword evidence="7" id="KW-0282">Flagellum</keyword>
<proteinExistence type="inferred from homology"/>
<dbReference type="STRING" id="1524254.PHACT_13470"/>
<comment type="similarity">
    <text evidence="2 6">Belongs to the FliS family.</text>
</comment>
<dbReference type="GO" id="GO:0005829">
    <property type="term" value="C:cytosol"/>
    <property type="evidence" value="ECO:0007669"/>
    <property type="project" value="UniProtKB-SubCell"/>
</dbReference>
<evidence type="ECO:0000256" key="6">
    <source>
        <dbReference type="PIRNR" id="PIRNR039090"/>
    </source>
</evidence>
<dbReference type="Pfam" id="PF02561">
    <property type="entry name" value="FliS"/>
    <property type="match status" value="1"/>
</dbReference>
<accession>A0A1E8CGU3</accession>
<comment type="caution">
    <text evidence="7">The sequence shown here is derived from an EMBL/GenBank/DDBJ whole genome shotgun (WGS) entry which is preliminary data.</text>
</comment>
<dbReference type="Gene3D" id="1.20.120.340">
    <property type="entry name" value="Flagellar protein FliS"/>
    <property type="match status" value="1"/>
</dbReference>
<dbReference type="PANTHER" id="PTHR34773">
    <property type="entry name" value="FLAGELLAR SECRETION CHAPERONE FLIS"/>
    <property type="match status" value="1"/>
</dbReference>
<organism evidence="7 8">
    <name type="scientific">Pseudohongiella acticola</name>
    <dbReference type="NCBI Taxonomy" id="1524254"/>
    <lineage>
        <taxon>Bacteria</taxon>
        <taxon>Pseudomonadati</taxon>
        <taxon>Pseudomonadota</taxon>
        <taxon>Gammaproteobacteria</taxon>
        <taxon>Pseudomonadales</taxon>
        <taxon>Pseudohongiellaceae</taxon>
        <taxon>Pseudohongiella</taxon>
    </lineage>
</organism>
<gene>
    <name evidence="7" type="ORF">PHACT_13470</name>
</gene>
<evidence type="ECO:0000256" key="2">
    <source>
        <dbReference type="ARBA" id="ARBA00008787"/>
    </source>
</evidence>
<evidence type="ECO:0000256" key="4">
    <source>
        <dbReference type="ARBA" id="ARBA00022795"/>
    </source>
</evidence>
<evidence type="ECO:0000313" key="8">
    <source>
        <dbReference type="Proteomes" id="UP000175669"/>
    </source>
</evidence>
<dbReference type="SUPFAM" id="SSF101116">
    <property type="entry name" value="Flagellar export chaperone FliS"/>
    <property type="match status" value="1"/>
</dbReference>
<protein>
    <recommendedName>
        <fullName evidence="6">Flagellar secretion chaperone FliS</fullName>
    </recommendedName>
</protein>
<keyword evidence="4 6" id="KW-1005">Bacterial flagellum biogenesis</keyword>
<dbReference type="CDD" id="cd16098">
    <property type="entry name" value="FliS"/>
    <property type="match status" value="1"/>
</dbReference>
<dbReference type="RefSeq" id="WP_070118795.1">
    <property type="nucleotide sequence ID" value="NZ_CAXATG010000005.1"/>
</dbReference>
<dbReference type="EMBL" id="MASR01000002">
    <property type="protein sequence ID" value="OFE11545.1"/>
    <property type="molecule type" value="Genomic_DNA"/>
</dbReference>
<dbReference type="OrthoDB" id="9792010at2"/>
<evidence type="ECO:0000256" key="5">
    <source>
        <dbReference type="ARBA" id="ARBA00023186"/>
    </source>
</evidence>
<keyword evidence="5" id="KW-0143">Chaperone</keyword>
<keyword evidence="8" id="KW-1185">Reference proteome</keyword>
<evidence type="ECO:0000256" key="3">
    <source>
        <dbReference type="ARBA" id="ARBA00022490"/>
    </source>
</evidence>
<name>A0A1E8CGU3_9GAMM</name>
<dbReference type="PANTHER" id="PTHR34773:SF1">
    <property type="entry name" value="FLAGELLAR SECRETION CHAPERONE FLIS"/>
    <property type="match status" value="1"/>
</dbReference>
<reference evidence="8" key="1">
    <citation type="submission" date="2016-07" db="EMBL/GenBank/DDBJ databases">
        <authorList>
            <person name="Florea S."/>
            <person name="Webb J.S."/>
            <person name="Jaromczyk J."/>
            <person name="Schardl C.L."/>
        </authorList>
    </citation>
    <scope>NUCLEOTIDE SEQUENCE [LARGE SCALE GENOMIC DNA]</scope>
    <source>
        <strain evidence="8">KCTC 42131</strain>
    </source>
</reference>
<dbReference type="NCBIfam" id="TIGR00208">
    <property type="entry name" value="fliS"/>
    <property type="match status" value="1"/>
</dbReference>
<sequence>MYSMTQAAAQYKRINNESGIEQASPHRLIQMLMTGAMDRLVQARSAMERGETEPKGVLLGKATGIIAGLQGSLEREQAPELVDNLERLYDYMQRRLFEANVSNDPALVQEVIDLMRTVKTGWDEIDPAISAAS</sequence>
<keyword evidence="7" id="KW-0969">Cilium</keyword>
<evidence type="ECO:0000256" key="1">
    <source>
        <dbReference type="ARBA" id="ARBA00004514"/>
    </source>
</evidence>
<evidence type="ECO:0000313" key="7">
    <source>
        <dbReference type="EMBL" id="OFE11545.1"/>
    </source>
</evidence>
<dbReference type="PIRSF" id="PIRSF039090">
    <property type="entry name" value="Flis"/>
    <property type="match status" value="1"/>
</dbReference>
<keyword evidence="7" id="KW-0966">Cell projection</keyword>
<keyword evidence="3 6" id="KW-0963">Cytoplasm</keyword>
<dbReference type="InterPro" id="IPR036584">
    <property type="entry name" value="FliS_sf"/>
</dbReference>
<dbReference type="InterPro" id="IPR003713">
    <property type="entry name" value="FliS"/>
</dbReference>